<dbReference type="SUPFAM" id="SSF53323">
    <property type="entry name" value="Pyruvate-ferredoxin oxidoreductase, PFOR, domain III"/>
    <property type="match status" value="1"/>
</dbReference>
<comment type="caution">
    <text evidence="3">The sequence shown here is derived from an EMBL/GenBank/DDBJ whole genome shotgun (WGS) entry which is preliminary data.</text>
</comment>
<gene>
    <name evidence="3" type="ORF">LCGC14_1142300</name>
</gene>
<proteinExistence type="predicted"/>
<dbReference type="AlphaFoldDB" id="A0A0F9M2R1"/>
<dbReference type="Pfam" id="PF01558">
    <property type="entry name" value="POR"/>
    <property type="match status" value="1"/>
</dbReference>
<keyword evidence="1" id="KW-0560">Oxidoreductase</keyword>
<dbReference type="InterPro" id="IPR002869">
    <property type="entry name" value="Pyrv_flavodox_OxRed_cen"/>
</dbReference>
<protein>
    <recommendedName>
        <fullName evidence="2">Pyruvate/ketoisovalerate oxidoreductase catalytic domain-containing protein</fullName>
    </recommendedName>
</protein>
<dbReference type="GO" id="GO:0016903">
    <property type="term" value="F:oxidoreductase activity, acting on the aldehyde or oxo group of donors"/>
    <property type="evidence" value="ECO:0007669"/>
    <property type="project" value="InterPro"/>
</dbReference>
<dbReference type="InterPro" id="IPR019752">
    <property type="entry name" value="Pyrv/ketoisovalerate_OxRed_cat"/>
</dbReference>
<sequence>MLLRRGVPINYDNYTIVITGLGGQGLISLLQILGNALITKGYKVITSETHGLSQRGGKVICFLRFGNRMYAPIPILGSADMIVATEKSCILDVLKYSKSDKSSKLIISTQEKKPFGTDYPSEKYLSKALNENSDDIYFVPAMKLAEKYMNIRIINTIILGYILRFLPLSQKELEVSLNHHFREKNLEINLIAFNEGFKLK</sequence>
<feature type="domain" description="Pyruvate/ketoisovalerate oxidoreductase catalytic" evidence="2">
    <location>
        <begin position="22"/>
        <end position="197"/>
    </location>
</feature>
<evidence type="ECO:0000259" key="2">
    <source>
        <dbReference type="Pfam" id="PF01558"/>
    </source>
</evidence>
<organism evidence="3">
    <name type="scientific">marine sediment metagenome</name>
    <dbReference type="NCBI Taxonomy" id="412755"/>
    <lineage>
        <taxon>unclassified sequences</taxon>
        <taxon>metagenomes</taxon>
        <taxon>ecological metagenomes</taxon>
    </lineage>
</organism>
<reference evidence="3" key="1">
    <citation type="journal article" date="2015" name="Nature">
        <title>Complex archaea that bridge the gap between prokaryotes and eukaryotes.</title>
        <authorList>
            <person name="Spang A."/>
            <person name="Saw J.H."/>
            <person name="Jorgensen S.L."/>
            <person name="Zaremba-Niedzwiedzka K."/>
            <person name="Martijn J."/>
            <person name="Lind A.E."/>
            <person name="van Eijk R."/>
            <person name="Schleper C."/>
            <person name="Guy L."/>
            <person name="Ettema T.J."/>
        </authorList>
    </citation>
    <scope>NUCLEOTIDE SEQUENCE</scope>
</reference>
<name>A0A0F9M2R1_9ZZZZ</name>
<evidence type="ECO:0000313" key="3">
    <source>
        <dbReference type="EMBL" id="KKM99993.1"/>
    </source>
</evidence>
<evidence type="ECO:0000256" key="1">
    <source>
        <dbReference type="ARBA" id="ARBA00023002"/>
    </source>
</evidence>
<accession>A0A0F9M2R1</accession>
<dbReference type="Gene3D" id="3.40.920.10">
    <property type="entry name" value="Pyruvate-ferredoxin oxidoreductase, PFOR, domain III"/>
    <property type="match status" value="1"/>
</dbReference>
<dbReference type="PANTHER" id="PTHR43854">
    <property type="entry name" value="INDOLEPYRUVATE OXIDOREDUCTASE SUBUNIT IORB"/>
    <property type="match status" value="1"/>
</dbReference>
<dbReference type="PANTHER" id="PTHR43854:SF1">
    <property type="entry name" value="INDOLEPYRUVATE OXIDOREDUCTASE SUBUNIT IORB"/>
    <property type="match status" value="1"/>
</dbReference>
<dbReference type="EMBL" id="LAZR01005433">
    <property type="protein sequence ID" value="KKM99993.1"/>
    <property type="molecule type" value="Genomic_DNA"/>
</dbReference>
<dbReference type="InterPro" id="IPR052198">
    <property type="entry name" value="IorB_Oxidoreductase"/>
</dbReference>